<accession>A0A0C3AIA0</accession>
<dbReference type="AlphaFoldDB" id="A0A0C3AIA0"/>
<dbReference type="EMBL" id="KN822027">
    <property type="protein sequence ID" value="KIM64597.1"/>
    <property type="molecule type" value="Genomic_DNA"/>
</dbReference>
<name>A0A0C3AIA0_9AGAM</name>
<keyword evidence="2" id="KW-1185">Reference proteome</keyword>
<dbReference type="HOGENOM" id="CLU_2943130_0_0_1"/>
<proteinExistence type="predicted"/>
<evidence type="ECO:0000313" key="1">
    <source>
        <dbReference type="EMBL" id="KIM64597.1"/>
    </source>
</evidence>
<organism evidence="1 2">
    <name type="scientific">Scleroderma citrinum Foug A</name>
    <dbReference type="NCBI Taxonomy" id="1036808"/>
    <lineage>
        <taxon>Eukaryota</taxon>
        <taxon>Fungi</taxon>
        <taxon>Dikarya</taxon>
        <taxon>Basidiomycota</taxon>
        <taxon>Agaricomycotina</taxon>
        <taxon>Agaricomycetes</taxon>
        <taxon>Agaricomycetidae</taxon>
        <taxon>Boletales</taxon>
        <taxon>Sclerodermatineae</taxon>
        <taxon>Sclerodermataceae</taxon>
        <taxon>Scleroderma</taxon>
    </lineage>
</organism>
<sequence length="60" mass="6820">MLCSVHIGRPPVQRAFGRVRSPTSNAVLCQVVDYIVRLTYPINFIFVDLDSASRMSLRRP</sequence>
<dbReference type="Proteomes" id="UP000053989">
    <property type="component" value="Unassembled WGS sequence"/>
</dbReference>
<protein>
    <submittedName>
        <fullName evidence="1">Uncharacterized protein</fullName>
    </submittedName>
</protein>
<gene>
    <name evidence="1" type="ORF">SCLCIDRAFT_1213089</name>
</gene>
<dbReference type="InParanoid" id="A0A0C3AIA0"/>
<evidence type="ECO:0000313" key="2">
    <source>
        <dbReference type="Proteomes" id="UP000053989"/>
    </source>
</evidence>
<reference evidence="2" key="2">
    <citation type="submission" date="2015-01" db="EMBL/GenBank/DDBJ databases">
        <title>Evolutionary Origins and Diversification of the Mycorrhizal Mutualists.</title>
        <authorList>
            <consortium name="DOE Joint Genome Institute"/>
            <consortium name="Mycorrhizal Genomics Consortium"/>
            <person name="Kohler A."/>
            <person name="Kuo A."/>
            <person name="Nagy L.G."/>
            <person name="Floudas D."/>
            <person name="Copeland A."/>
            <person name="Barry K.W."/>
            <person name="Cichocki N."/>
            <person name="Veneault-Fourrey C."/>
            <person name="LaButti K."/>
            <person name="Lindquist E.A."/>
            <person name="Lipzen A."/>
            <person name="Lundell T."/>
            <person name="Morin E."/>
            <person name="Murat C."/>
            <person name="Riley R."/>
            <person name="Ohm R."/>
            <person name="Sun H."/>
            <person name="Tunlid A."/>
            <person name="Henrissat B."/>
            <person name="Grigoriev I.V."/>
            <person name="Hibbett D.S."/>
            <person name="Martin F."/>
        </authorList>
    </citation>
    <scope>NUCLEOTIDE SEQUENCE [LARGE SCALE GENOMIC DNA]</scope>
    <source>
        <strain evidence="2">Foug A</strain>
    </source>
</reference>
<reference evidence="1 2" key="1">
    <citation type="submission" date="2014-04" db="EMBL/GenBank/DDBJ databases">
        <authorList>
            <consortium name="DOE Joint Genome Institute"/>
            <person name="Kuo A."/>
            <person name="Kohler A."/>
            <person name="Nagy L.G."/>
            <person name="Floudas D."/>
            <person name="Copeland A."/>
            <person name="Barry K.W."/>
            <person name="Cichocki N."/>
            <person name="Veneault-Fourrey C."/>
            <person name="LaButti K."/>
            <person name="Lindquist E.A."/>
            <person name="Lipzen A."/>
            <person name="Lundell T."/>
            <person name="Morin E."/>
            <person name="Murat C."/>
            <person name="Sun H."/>
            <person name="Tunlid A."/>
            <person name="Henrissat B."/>
            <person name="Grigoriev I.V."/>
            <person name="Hibbett D.S."/>
            <person name="Martin F."/>
            <person name="Nordberg H.P."/>
            <person name="Cantor M.N."/>
            <person name="Hua S.X."/>
        </authorList>
    </citation>
    <scope>NUCLEOTIDE SEQUENCE [LARGE SCALE GENOMIC DNA]</scope>
    <source>
        <strain evidence="1 2">Foug A</strain>
    </source>
</reference>